<dbReference type="InterPro" id="IPR011011">
    <property type="entry name" value="Znf_FYVE_PHD"/>
</dbReference>
<dbReference type="Gene3D" id="3.30.40.10">
    <property type="entry name" value="Zinc/RING finger domain, C3HC4 (zinc finger)"/>
    <property type="match status" value="1"/>
</dbReference>
<dbReference type="GO" id="GO:0000281">
    <property type="term" value="P:mitotic cytokinesis"/>
    <property type="evidence" value="ECO:0007669"/>
    <property type="project" value="InterPro"/>
</dbReference>
<proteinExistence type="predicted"/>
<dbReference type="InterPro" id="IPR006869">
    <property type="entry name" value="DUF547"/>
</dbReference>
<name>A0A7R9HW17_9NEOP</name>
<organism evidence="7">
    <name type="scientific">Timema bartmani</name>
    <dbReference type="NCBI Taxonomy" id="61472"/>
    <lineage>
        <taxon>Eukaryota</taxon>
        <taxon>Metazoa</taxon>
        <taxon>Ecdysozoa</taxon>
        <taxon>Arthropoda</taxon>
        <taxon>Hexapoda</taxon>
        <taxon>Insecta</taxon>
        <taxon>Pterygota</taxon>
        <taxon>Neoptera</taxon>
        <taxon>Polyneoptera</taxon>
        <taxon>Phasmatodea</taxon>
        <taxon>Timematodea</taxon>
        <taxon>Timematoidea</taxon>
        <taxon>Timematidae</taxon>
        <taxon>Timema</taxon>
    </lineage>
</organism>
<dbReference type="EMBL" id="OD564443">
    <property type="protein sequence ID" value="CAD7438350.1"/>
    <property type="molecule type" value="Genomic_DNA"/>
</dbReference>
<dbReference type="PANTHER" id="PTHR46591:SF1">
    <property type="entry name" value="ZINC FINGER FYVE DOMAIN-CONTAINING PROTEIN 26"/>
    <property type="match status" value="1"/>
</dbReference>
<evidence type="ECO:0000256" key="3">
    <source>
        <dbReference type="ARBA" id="ARBA00022771"/>
    </source>
</evidence>
<dbReference type="Pfam" id="PF04784">
    <property type="entry name" value="DUF547"/>
    <property type="match status" value="1"/>
</dbReference>
<evidence type="ECO:0000256" key="4">
    <source>
        <dbReference type="ARBA" id="ARBA00022833"/>
    </source>
</evidence>
<dbReference type="Pfam" id="PF01363">
    <property type="entry name" value="FYVE"/>
    <property type="match status" value="1"/>
</dbReference>
<evidence type="ECO:0000256" key="5">
    <source>
        <dbReference type="PROSITE-ProRule" id="PRU00091"/>
    </source>
</evidence>
<evidence type="ECO:0000256" key="1">
    <source>
        <dbReference type="ARBA" id="ARBA00022553"/>
    </source>
</evidence>
<dbReference type="GO" id="GO:0008270">
    <property type="term" value="F:zinc ion binding"/>
    <property type="evidence" value="ECO:0007669"/>
    <property type="project" value="UniProtKB-KW"/>
</dbReference>
<keyword evidence="4" id="KW-0862">Zinc</keyword>
<keyword evidence="1" id="KW-0597">Phosphoprotein</keyword>
<evidence type="ECO:0000259" key="6">
    <source>
        <dbReference type="PROSITE" id="PS50178"/>
    </source>
</evidence>
<dbReference type="InterPro" id="IPR028730">
    <property type="entry name" value="ZFYVE26"/>
</dbReference>
<dbReference type="InterPro" id="IPR017455">
    <property type="entry name" value="Znf_FYVE-rel"/>
</dbReference>
<dbReference type="GO" id="GO:0005765">
    <property type="term" value="C:lysosomal membrane"/>
    <property type="evidence" value="ECO:0007669"/>
    <property type="project" value="TreeGrafter"/>
</dbReference>
<dbReference type="GO" id="GO:0000724">
    <property type="term" value="P:double-strand break repair via homologous recombination"/>
    <property type="evidence" value="ECO:0007669"/>
    <property type="project" value="InterPro"/>
</dbReference>
<dbReference type="GO" id="GO:0032465">
    <property type="term" value="P:regulation of cytokinesis"/>
    <property type="evidence" value="ECO:0007669"/>
    <property type="project" value="TreeGrafter"/>
</dbReference>
<dbReference type="PANTHER" id="PTHR46591">
    <property type="entry name" value="ZINC FINGER FYVE DOMAIN-CONTAINING PROTEIN 26"/>
    <property type="match status" value="1"/>
</dbReference>
<accession>A0A7R9HW17</accession>
<dbReference type="SUPFAM" id="SSF57903">
    <property type="entry name" value="FYVE/PHD zinc finger"/>
    <property type="match status" value="1"/>
</dbReference>
<gene>
    <name evidence="7" type="ORF">TBIB3V08_LOCUS943</name>
</gene>
<dbReference type="GO" id="GO:0032266">
    <property type="term" value="F:phosphatidylinositol-3-phosphate binding"/>
    <property type="evidence" value="ECO:0007669"/>
    <property type="project" value="InterPro"/>
</dbReference>
<dbReference type="Pfam" id="PF25569">
    <property type="entry name" value="TPR_ZFYVE26"/>
    <property type="match status" value="1"/>
</dbReference>
<dbReference type="InterPro" id="IPR000306">
    <property type="entry name" value="Znf_FYVE"/>
</dbReference>
<evidence type="ECO:0000313" key="7">
    <source>
        <dbReference type="EMBL" id="CAD7438350.1"/>
    </source>
</evidence>
<feature type="domain" description="FYVE-type" evidence="6">
    <location>
        <begin position="1031"/>
        <end position="1091"/>
    </location>
</feature>
<dbReference type="InterPro" id="IPR013083">
    <property type="entry name" value="Znf_RING/FYVE/PHD"/>
</dbReference>
<reference evidence="7" key="1">
    <citation type="submission" date="2020-11" db="EMBL/GenBank/DDBJ databases">
        <authorList>
            <person name="Tran Van P."/>
        </authorList>
    </citation>
    <scope>NUCLEOTIDE SEQUENCE</scope>
</reference>
<dbReference type="PROSITE" id="PS50178">
    <property type="entry name" value="ZF_FYVE"/>
    <property type="match status" value="1"/>
</dbReference>
<keyword evidence="3 5" id="KW-0863">Zinc-finger</keyword>
<dbReference type="InterPro" id="IPR057946">
    <property type="entry name" value="TPR_ZFYVE26"/>
</dbReference>
<evidence type="ECO:0000256" key="2">
    <source>
        <dbReference type="ARBA" id="ARBA00022723"/>
    </source>
</evidence>
<protein>
    <recommendedName>
        <fullName evidence="6">FYVE-type domain-containing protein</fullName>
    </recommendedName>
</protein>
<dbReference type="GO" id="GO:0030496">
    <property type="term" value="C:midbody"/>
    <property type="evidence" value="ECO:0007669"/>
    <property type="project" value="TreeGrafter"/>
</dbReference>
<dbReference type="GO" id="GO:0005813">
    <property type="term" value="C:centrosome"/>
    <property type="evidence" value="ECO:0007669"/>
    <property type="project" value="TreeGrafter"/>
</dbReference>
<dbReference type="SMART" id="SM00064">
    <property type="entry name" value="FYVE"/>
    <property type="match status" value="1"/>
</dbReference>
<sequence>MYSRKVFTWTKVGEKFDEEDNPLVAEVKFTEASLSLRKRLQACIDTDKKLGDAKLTLGQSQYKTSTENSIFKSLRQVAAEGIQTTSLSSLVETFLSVTPLQTIPVTDTECRLSGSMLECADNSQAITVLDLAFTFGTTFQHSASLLDVACRRCDRLQGDSKKGLGFVGFTRNMIHLLKEANMESNESRGDLPSNISVSRLLGCSYLPLSVRHLREHKQFWKELDDSLRQFQLALEQSEVENGEARHPELCVRTLLSDLLTLIKDDLESSSGVLTVERATRLANDSNVQALLASTNEIVAVDLTLLSPGVETLAFLANLTNLMWIHALLTLKISPREVEGGSTDTNFGLVSKSAMCRLMSMKCVGYTVGALGFVSLFELLNTLLGPDLALSLPSLLRSVAQHGDLWDRFTVSSDPRFLFVLTNGHKYSPKVQVLHANNMDEQLDRCMVEYVNHFVTVEVMESGTRLLIPPLIQSYHEFVLVNQEPESHAMMPDLLDREDSSSISRREKFSLLLEFLRDNSSGEQRSRLYDSVHSLTASNMVVSLKSSYVFSITLEYTNGSAVEISEAEALLADTEEDMWDKRVLQEPVVKFLEQHCWLLAVLVQKIHQDKSLHASPVQECSPSSSLDRRTWCLERLCCAPCVQHLQPMFGGNVTLAALHTTPPPHLMWAWFEQLASDNKWQCCADTLWALPEALLLQDTRLQTFNDIVMAELAATIPNSECPTPWWYCQHIGDICTQAKCILANMCRWPVEECIFALRILIENECRKLPEALETQVREHLRKMLVYKKILSHYKSQKITSWFELSYFSENDPSLVMDYLLESELCLEWAELHAIPTRAQHLIDSRYFMLLLQRDEPDLSAATKLLHSLPFEHAKSICDDLLVQLTSLPSLKFVISLLLNCYTISLGPDALEHYKMVQLGVEVLSCLPGPEQSQYLTLIGQPLLVLEELIMNTHLELLERVLASISLLVSPRLRGTLDDLLRKYAERALDMGRFPNQLEERLDVSLAVSELASNRGEFVMPDTAPQKSQWMRDEEVTECKCCRSIVFSMFNRRHHCRRCGRVVCAVCSTRRMQVSSYGDVSVRVCDDCYSQTVCSEVSSRSIESKSSLEAELKAADTQVYLWRLNNDVVHNSTVREEFSYEYAPSVSLCLAILKLHSDNLAYPRFLLNSCKYMMQRLWREVDTRAMSKVANTEVDYNLVIQMVRSLALAAKVKYSQLGSSVAECDRLLSEADVLTTLVQAGCADLIPVQGLNDAGLRVVRDLLVDKELWLAAMDVSTKAGLDKTGVWAAWGKACLRAGCWREARDRFSHCLEPGDPRPARNPPLLNDIVQILVTGAYNMDPGSIEAHKSRNTEFTSVVSCPAVLHTLASLKDITRGIYPQTNVAENTVIIGPKLDSLFYAECRYYLSTYGSHAGILAFYLQHDDLSSALRHVFARKLDPEIFYNIVYIPCLRHDMIADLHLEMTLLDSSLDKWKHYLCHVCLQLERRGLLNVLYQLQLFMKDNVRAAMSCIRFYKAGARSYSDLATNLRHLHLAQKHLEDELATGRWGAPDQQADLSSGLSMKLKPWEVNQHISTILRQMEVNKFLHICEIERRPVLQLAAQLFSPLTGVPTLFGSNSERLQLAVLVVLCGKNVEEAFGLSFRIIQDYHLKVSRVFCLVGSKLASDNRIVEIEQLIGSIQRSGTSDPSVICDEVLGVSLQVLAEKNELEAVEPLVRLITDLDKKVSAYIHCRQLKSAYLLAVKNNRLEDVRRILHEAEQLGQTKIQQLCMKKLEQGSHT</sequence>
<keyword evidence="2" id="KW-0479">Metal-binding</keyword>